<dbReference type="RefSeq" id="WP_012566462.1">
    <property type="nucleotide sequence ID" value="NC_011420.2"/>
</dbReference>
<keyword evidence="2 7" id="KW-0808">Transferase</keyword>
<reference evidence="7 8" key="1">
    <citation type="journal article" date="2010" name="BMC Genomics">
        <title>Metabolic flexibility revealed in the genome of the cyst-forming alpha-1 proteobacterium Rhodospirillum centenum.</title>
        <authorList>
            <person name="Lu Y.K."/>
            <person name="Marden J."/>
            <person name="Han M."/>
            <person name="Swingley W.D."/>
            <person name="Mastrian S.D."/>
            <person name="Chowdhury S.R."/>
            <person name="Hao J."/>
            <person name="Helmy T."/>
            <person name="Kim S."/>
            <person name="Kurdoglu A.A."/>
            <person name="Matthies H.J."/>
            <person name="Rollo D."/>
            <person name="Stothard P."/>
            <person name="Blankenship R.E."/>
            <person name="Bauer C.E."/>
            <person name="Touchman J.W."/>
        </authorList>
    </citation>
    <scope>NUCLEOTIDE SEQUENCE [LARGE SCALE GENOMIC DNA]</scope>
    <source>
        <strain evidence="8">ATCC 51521 / SW</strain>
    </source>
</reference>
<dbReference type="eggNOG" id="COG3424">
    <property type="taxonomic scope" value="Bacteria"/>
</dbReference>
<dbReference type="Pfam" id="PF02797">
    <property type="entry name" value="Chal_sti_synt_C"/>
    <property type="match status" value="1"/>
</dbReference>
<dbReference type="PANTHER" id="PTHR11877">
    <property type="entry name" value="HYDROXYMETHYLGLUTARYL-COA SYNTHASE"/>
    <property type="match status" value="1"/>
</dbReference>
<dbReference type="OrthoDB" id="9786288at2"/>
<evidence type="ECO:0000256" key="1">
    <source>
        <dbReference type="ARBA" id="ARBA00005531"/>
    </source>
</evidence>
<dbReference type="InterPro" id="IPR011141">
    <property type="entry name" value="Polyketide_synthase_type-III"/>
</dbReference>
<dbReference type="CDD" id="cd00831">
    <property type="entry name" value="CHS_like"/>
    <property type="match status" value="1"/>
</dbReference>
<dbReference type="KEGG" id="rce:RC1_1268"/>
<dbReference type="Gene3D" id="3.40.47.10">
    <property type="match status" value="2"/>
</dbReference>
<dbReference type="EC" id="2.3.1.74" evidence="7"/>
<dbReference type="HOGENOM" id="CLU_034992_0_1_5"/>
<proteinExistence type="inferred from homology"/>
<dbReference type="InterPro" id="IPR001099">
    <property type="entry name" value="Chalcone/stilbene_synt_N"/>
</dbReference>
<dbReference type="EMBL" id="CP000613">
    <property type="protein sequence ID" value="ACI98675.1"/>
    <property type="molecule type" value="Genomic_DNA"/>
</dbReference>
<dbReference type="STRING" id="414684.RC1_1268"/>
<dbReference type="GO" id="GO:0016210">
    <property type="term" value="F:naringenin-chalcone synthase activity"/>
    <property type="evidence" value="ECO:0007669"/>
    <property type="project" value="UniProtKB-EC"/>
</dbReference>
<dbReference type="Proteomes" id="UP000001591">
    <property type="component" value="Chromosome"/>
</dbReference>
<dbReference type="InterPro" id="IPR012328">
    <property type="entry name" value="Chalcone/stilbene_synt_C"/>
</dbReference>
<evidence type="ECO:0000256" key="4">
    <source>
        <dbReference type="PIRSR" id="PIRSR000451-1"/>
    </source>
</evidence>
<name>B6IT04_RHOCS</name>
<dbReference type="PANTHER" id="PTHR11877:SF99">
    <property type="entry name" value="1,3,6,8-TETRAHYDROXYNAPHTHALENE SYNTHASE"/>
    <property type="match status" value="1"/>
</dbReference>
<comment type="similarity">
    <text evidence="1">Belongs to the thiolase-like superfamily. Chalcone/stilbene synthases family.</text>
</comment>
<sequence length="361" mass="38464">MQPHAKILAVATATPPHRFPQELTRDTAREVFAGRLRDFDRLSPVFTNAGIEARHSCVPIDWYKKPRGWTDRNAVYLESAVAVLETATRTALERAGLDTGAVDAIVAVSSTGIATPSLDALLMQRLGLRPDVQRLPVFGLGCAGGVLGLARAANWAASMPDRTVLFLVVELCGLSFRHGDLSKANVVATALFGDGAAAVLLRADPPEAGGRPTRGRSSGDLGRVVGWAEHTWPDTLDIMGWRVEDDGLGVIFSQSIPRLVRERFGPVVDSFLDRQGLSRRRLAGSLCHPGGAKVLEALEEVLAPATGGLDDARSVLRDYGNMSAATVLFVLERRIAGGARGPHLMTALGPGFTAALALLEL</sequence>
<dbReference type="GO" id="GO:0030639">
    <property type="term" value="P:polyketide biosynthetic process"/>
    <property type="evidence" value="ECO:0007669"/>
    <property type="project" value="TreeGrafter"/>
</dbReference>
<feature type="active site" description="Acyl-thioester intermediate" evidence="4">
    <location>
        <position position="142"/>
    </location>
</feature>
<dbReference type="AlphaFoldDB" id="B6IT04"/>
<dbReference type="PIRSF" id="PIRSF000451">
    <property type="entry name" value="PKS_III"/>
    <property type="match status" value="1"/>
</dbReference>
<gene>
    <name evidence="7" type="primary">bcsA</name>
    <name evidence="7" type="ordered locus">RC1_1268</name>
</gene>
<feature type="domain" description="Chalcone/stilbene synthase C-terminal" evidence="6">
    <location>
        <begin position="232"/>
        <end position="333"/>
    </location>
</feature>
<feature type="domain" description="Chalcone/stilbene synthase N-terminal" evidence="5">
    <location>
        <begin position="70"/>
        <end position="205"/>
    </location>
</feature>
<organism evidence="7 8">
    <name type="scientific">Rhodospirillum centenum (strain ATCC 51521 / SW)</name>
    <dbReference type="NCBI Taxonomy" id="414684"/>
    <lineage>
        <taxon>Bacteria</taxon>
        <taxon>Pseudomonadati</taxon>
        <taxon>Pseudomonadota</taxon>
        <taxon>Alphaproteobacteria</taxon>
        <taxon>Rhodospirillales</taxon>
        <taxon>Rhodospirillaceae</taxon>
        <taxon>Rhodospirillum</taxon>
    </lineage>
</organism>
<dbReference type="SUPFAM" id="SSF53901">
    <property type="entry name" value="Thiolase-like"/>
    <property type="match status" value="2"/>
</dbReference>
<evidence type="ECO:0000313" key="7">
    <source>
        <dbReference type="EMBL" id="ACI98675.1"/>
    </source>
</evidence>
<dbReference type="InterPro" id="IPR016039">
    <property type="entry name" value="Thiolase-like"/>
</dbReference>
<evidence type="ECO:0000313" key="8">
    <source>
        <dbReference type="Proteomes" id="UP000001591"/>
    </source>
</evidence>
<evidence type="ECO:0000256" key="3">
    <source>
        <dbReference type="ARBA" id="ARBA00023315"/>
    </source>
</evidence>
<keyword evidence="8" id="KW-1185">Reference proteome</keyword>
<accession>B6IT04</accession>
<dbReference type="Pfam" id="PF00195">
    <property type="entry name" value="Chal_sti_synt_N"/>
    <property type="match status" value="1"/>
</dbReference>
<evidence type="ECO:0000256" key="2">
    <source>
        <dbReference type="ARBA" id="ARBA00022679"/>
    </source>
</evidence>
<keyword evidence="3 7" id="KW-0012">Acyltransferase</keyword>
<evidence type="ECO:0000259" key="5">
    <source>
        <dbReference type="Pfam" id="PF00195"/>
    </source>
</evidence>
<protein>
    <submittedName>
        <fullName evidence="7">Chalcone synthase, putative</fullName>
        <ecNumber evidence="7">2.3.1.74</ecNumber>
    </submittedName>
</protein>
<evidence type="ECO:0000259" key="6">
    <source>
        <dbReference type="Pfam" id="PF02797"/>
    </source>
</evidence>